<feature type="signal peptide" evidence="6">
    <location>
        <begin position="1"/>
        <end position="22"/>
    </location>
</feature>
<keyword evidence="3 5" id="KW-0697">Rotamase</keyword>
<proteinExistence type="predicted"/>
<dbReference type="AlphaFoldDB" id="A0A835SFM2"/>
<keyword evidence="4 5" id="KW-0413">Isomerase</keyword>
<keyword evidence="9" id="KW-1185">Reference proteome</keyword>
<dbReference type="InterPro" id="IPR046357">
    <property type="entry name" value="PPIase_dom_sf"/>
</dbReference>
<evidence type="ECO:0000259" key="7">
    <source>
        <dbReference type="PROSITE" id="PS50059"/>
    </source>
</evidence>
<dbReference type="FunFam" id="3.10.50.40:FF:000006">
    <property type="entry name" value="Peptidyl-prolyl cis-trans isomerase"/>
    <property type="match status" value="1"/>
</dbReference>
<dbReference type="Pfam" id="PF00254">
    <property type="entry name" value="FKBP_C"/>
    <property type="match status" value="1"/>
</dbReference>
<accession>A0A835SFM2</accession>
<sequence>MAAIHKLASVALVCALFAGAFAEDLKIKVEHLPTDCTSKAKAGDRVSVHYAGRLEDGKEFDNSFKRGDPIKFTLGEGQVIKGWDQGVEGMCVGEKRHLRIPPHLGYGERGIGPIPGGATLLFDVELVKID</sequence>
<dbReference type="SUPFAM" id="SSF54534">
    <property type="entry name" value="FKBP-like"/>
    <property type="match status" value="1"/>
</dbReference>
<dbReference type="GO" id="GO:0003755">
    <property type="term" value="F:peptidyl-prolyl cis-trans isomerase activity"/>
    <property type="evidence" value="ECO:0007669"/>
    <property type="project" value="UniProtKB-KW"/>
</dbReference>
<evidence type="ECO:0000256" key="5">
    <source>
        <dbReference type="PROSITE-ProRule" id="PRU00277"/>
    </source>
</evidence>
<organism evidence="8 9">
    <name type="scientific">Chlamydomonas incerta</name>
    <dbReference type="NCBI Taxonomy" id="51695"/>
    <lineage>
        <taxon>Eukaryota</taxon>
        <taxon>Viridiplantae</taxon>
        <taxon>Chlorophyta</taxon>
        <taxon>core chlorophytes</taxon>
        <taxon>Chlorophyceae</taxon>
        <taxon>CS clade</taxon>
        <taxon>Chlamydomonadales</taxon>
        <taxon>Chlamydomonadaceae</taxon>
        <taxon>Chlamydomonas</taxon>
    </lineage>
</organism>
<comment type="catalytic activity">
    <reaction evidence="1 5">
        <text>[protein]-peptidylproline (omega=180) = [protein]-peptidylproline (omega=0)</text>
        <dbReference type="Rhea" id="RHEA:16237"/>
        <dbReference type="Rhea" id="RHEA-COMP:10747"/>
        <dbReference type="Rhea" id="RHEA-COMP:10748"/>
        <dbReference type="ChEBI" id="CHEBI:83833"/>
        <dbReference type="ChEBI" id="CHEBI:83834"/>
        <dbReference type="EC" id="5.2.1.8"/>
    </reaction>
</comment>
<comment type="caution">
    <text evidence="8">The sequence shown here is derived from an EMBL/GenBank/DDBJ whole genome shotgun (WGS) entry which is preliminary data.</text>
</comment>
<dbReference type="GO" id="GO:0005783">
    <property type="term" value="C:endoplasmic reticulum"/>
    <property type="evidence" value="ECO:0007669"/>
    <property type="project" value="TreeGrafter"/>
</dbReference>
<evidence type="ECO:0000256" key="1">
    <source>
        <dbReference type="ARBA" id="ARBA00000971"/>
    </source>
</evidence>
<dbReference type="Proteomes" id="UP000650467">
    <property type="component" value="Unassembled WGS sequence"/>
</dbReference>
<dbReference type="EC" id="5.2.1.8" evidence="2 5"/>
<keyword evidence="6" id="KW-0732">Signal</keyword>
<dbReference type="InterPro" id="IPR001179">
    <property type="entry name" value="PPIase_FKBP_dom"/>
</dbReference>
<dbReference type="PROSITE" id="PS50059">
    <property type="entry name" value="FKBP_PPIASE"/>
    <property type="match status" value="1"/>
</dbReference>
<name>A0A835SFM2_CHLIN</name>
<gene>
    <name evidence="8" type="ORF">HXX76_014955</name>
</gene>
<dbReference type="PANTHER" id="PTHR45779:SF6">
    <property type="entry name" value="PEPTIDYL-PROLYL CIS-TRANS ISOMERASE FKBP15-1"/>
    <property type="match status" value="1"/>
</dbReference>
<dbReference type="EMBL" id="JAEHOC010000072">
    <property type="protein sequence ID" value="KAG2423902.1"/>
    <property type="molecule type" value="Genomic_DNA"/>
</dbReference>
<reference evidence="8" key="1">
    <citation type="journal article" date="2020" name="bioRxiv">
        <title>Comparative genomics of Chlamydomonas.</title>
        <authorList>
            <person name="Craig R.J."/>
            <person name="Hasan A.R."/>
            <person name="Ness R.W."/>
            <person name="Keightley P.D."/>
        </authorList>
    </citation>
    <scope>NUCLEOTIDE SEQUENCE</scope>
    <source>
        <strain evidence="8">SAG 7.73</strain>
    </source>
</reference>
<evidence type="ECO:0000313" key="8">
    <source>
        <dbReference type="EMBL" id="KAG2423902.1"/>
    </source>
</evidence>
<dbReference type="OrthoDB" id="1902587at2759"/>
<evidence type="ECO:0000313" key="9">
    <source>
        <dbReference type="Proteomes" id="UP000650467"/>
    </source>
</evidence>
<dbReference type="Gene3D" id="3.10.50.40">
    <property type="match status" value="1"/>
</dbReference>
<protein>
    <recommendedName>
        <fullName evidence="2 5">peptidylprolyl isomerase</fullName>
        <ecNumber evidence="2 5">5.2.1.8</ecNumber>
    </recommendedName>
</protein>
<evidence type="ECO:0000256" key="3">
    <source>
        <dbReference type="ARBA" id="ARBA00023110"/>
    </source>
</evidence>
<dbReference type="PANTHER" id="PTHR45779">
    <property type="entry name" value="PEPTIDYLPROLYL ISOMERASE"/>
    <property type="match status" value="1"/>
</dbReference>
<evidence type="ECO:0000256" key="2">
    <source>
        <dbReference type="ARBA" id="ARBA00013194"/>
    </source>
</evidence>
<dbReference type="InterPro" id="IPR044609">
    <property type="entry name" value="FKBP2/11"/>
</dbReference>
<feature type="chain" id="PRO_5032879089" description="peptidylprolyl isomerase" evidence="6">
    <location>
        <begin position="23"/>
        <end position="130"/>
    </location>
</feature>
<evidence type="ECO:0000256" key="6">
    <source>
        <dbReference type="SAM" id="SignalP"/>
    </source>
</evidence>
<feature type="domain" description="PPIase FKBP-type" evidence="7">
    <location>
        <begin position="43"/>
        <end position="130"/>
    </location>
</feature>
<evidence type="ECO:0000256" key="4">
    <source>
        <dbReference type="ARBA" id="ARBA00023235"/>
    </source>
</evidence>